<dbReference type="EMBL" id="KQ257454">
    <property type="protein sequence ID" value="KND01811.1"/>
    <property type="molecule type" value="Genomic_DNA"/>
</dbReference>
<dbReference type="InParanoid" id="A0A0L0HK23"/>
<evidence type="ECO:0000313" key="10">
    <source>
        <dbReference type="EMBL" id="KND01811.1"/>
    </source>
</evidence>
<dbReference type="GO" id="GO:0005739">
    <property type="term" value="C:mitochondrion"/>
    <property type="evidence" value="ECO:0007669"/>
    <property type="project" value="TreeGrafter"/>
</dbReference>
<dbReference type="GO" id="GO:0005829">
    <property type="term" value="C:cytosol"/>
    <property type="evidence" value="ECO:0007669"/>
    <property type="project" value="TreeGrafter"/>
</dbReference>
<dbReference type="GO" id="GO:0005524">
    <property type="term" value="F:ATP binding"/>
    <property type="evidence" value="ECO:0007669"/>
    <property type="project" value="UniProtKB-KW"/>
</dbReference>
<evidence type="ECO:0000256" key="2">
    <source>
        <dbReference type="ARBA" id="ARBA00022598"/>
    </source>
</evidence>
<dbReference type="EC" id="6.3.2.12" evidence="7"/>
<accession>A0A0L0HK23</accession>
<keyword evidence="2 7" id="KW-0436">Ligase</keyword>
<dbReference type="GO" id="GO:0046872">
    <property type="term" value="F:metal ion binding"/>
    <property type="evidence" value="ECO:0007669"/>
    <property type="project" value="UniProtKB-KW"/>
</dbReference>
<keyword evidence="5 7" id="KW-0067">ATP-binding</keyword>
<dbReference type="PANTHER" id="PTHR11136">
    <property type="entry name" value="FOLYLPOLYGLUTAMATE SYNTHASE-RELATED"/>
    <property type="match status" value="1"/>
</dbReference>
<sequence>MVPTSIELGLDRINRLLAALDSPQTKFPVIHVAGTNGKGSVTACISAILTHAGYRTGRFNSPHLVSPLDVIRINDRIIAKDLYATCYGKAFRADEENAIGASLFEIQTATAFLVFAEQHVDIAILEVGLGGRLDATNVCCSPLVCVFTAIGMDHVDLLGDTIEKIAAEKGGIIKPGAMVVIGPQVEEEVTPVLIRMAAAHNCPVHIASPAVRPSDSDLIEVQYNGQIVRTPLALLGAFQLSNAATALKAIDVLTSAHPQFKVPIDAITSGMSTVRWAGRLEWVDIPGLGRILIDGAHNPPAAEALADFVSNQRSKTKDGRVGWIVGLTQGKDLEGLLSYLLKEGDSLYAVPFSQPEQMPWIRCIPADSIRERVVNSFSGVHCLSFPSLSQCLNALGQDETRPNLLVLCGSLYLVADLYRLYSIPS</sequence>
<dbReference type="InterPro" id="IPR004101">
    <property type="entry name" value="Mur_ligase_C"/>
</dbReference>
<comment type="pathway">
    <text evidence="7">Cofactor biosynthesis; tetrahydrofolylpolyglutamate biosynthesis.</text>
</comment>
<evidence type="ECO:0000259" key="9">
    <source>
        <dbReference type="Pfam" id="PF08245"/>
    </source>
</evidence>
<dbReference type="InterPro" id="IPR013221">
    <property type="entry name" value="Mur_ligase_cen"/>
</dbReference>
<dbReference type="InterPro" id="IPR036615">
    <property type="entry name" value="Mur_ligase_C_dom_sf"/>
</dbReference>
<keyword evidence="6" id="KW-0460">Magnesium</keyword>
<evidence type="ECO:0000256" key="4">
    <source>
        <dbReference type="ARBA" id="ARBA00022741"/>
    </source>
</evidence>
<evidence type="ECO:0000256" key="6">
    <source>
        <dbReference type="ARBA" id="ARBA00022842"/>
    </source>
</evidence>
<evidence type="ECO:0000256" key="7">
    <source>
        <dbReference type="PIRNR" id="PIRNR001563"/>
    </source>
</evidence>
<dbReference type="GO" id="GO:0008841">
    <property type="term" value="F:dihydrofolate synthase activity"/>
    <property type="evidence" value="ECO:0007669"/>
    <property type="project" value="UniProtKB-EC"/>
</dbReference>
<evidence type="ECO:0000256" key="1">
    <source>
        <dbReference type="ARBA" id="ARBA00008276"/>
    </source>
</evidence>
<dbReference type="AlphaFoldDB" id="A0A0L0HK23"/>
<dbReference type="STRING" id="645134.A0A0L0HK23"/>
<comment type="catalytic activity">
    <reaction evidence="7">
        <text>7,8-dihydropteroate + L-glutamate + ATP = 7,8-dihydrofolate + ADP + phosphate + H(+)</text>
        <dbReference type="Rhea" id="RHEA:23584"/>
        <dbReference type="ChEBI" id="CHEBI:15378"/>
        <dbReference type="ChEBI" id="CHEBI:17839"/>
        <dbReference type="ChEBI" id="CHEBI:29985"/>
        <dbReference type="ChEBI" id="CHEBI:30616"/>
        <dbReference type="ChEBI" id="CHEBI:43474"/>
        <dbReference type="ChEBI" id="CHEBI:57451"/>
        <dbReference type="ChEBI" id="CHEBI:456216"/>
        <dbReference type="EC" id="6.3.2.12"/>
    </reaction>
</comment>
<protein>
    <recommendedName>
        <fullName evidence="7">Dihydrofolate synthetase</fullName>
        <ecNumber evidence="7">6.3.2.12</ecNumber>
    </recommendedName>
</protein>
<dbReference type="OrthoDB" id="5212574at2759"/>
<dbReference type="GeneID" id="27687108"/>
<keyword evidence="3" id="KW-0479">Metal-binding</keyword>
<dbReference type="SUPFAM" id="SSF53244">
    <property type="entry name" value="MurD-like peptide ligases, peptide-binding domain"/>
    <property type="match status" value="1"/>
</dbReference>
<dbReference type="PIRSF" id="PIRSF001563">
    <property type="entry name" value="Folylpolyglu_synth"/>
    <property type="match status" value="1"/>
</dbReference>
<name>A0A0L0HK23_SPIPD</name>
<dbReference type="eggNOG" id="KOG2525">
    <property type="taxonomic scope" value="Eukaryota"/>
</dbReference>
<evidence type="ECO:0000256" key="5">
    <source>
        <dbReference type="ARBA" id="ARBA00022840"/>
    </source>
</evidence>
<dbReference type="GO" id="GO:0004326">
    <property type="term" value="F:tetrahydrofolylpolyglutamate synthase activity"/>
    <property type="evidence" value="ECO:0007669"/>
    <property type="project" value="InterPro"/>
</dbReference>
<dbReference type="InterPro" id="IPR036565">
    <property type="entry name" value="Mur-like_cat_sf"/>
</dbReference>
<dbReference type="Gene3D" id="3.90.190.20">
    <property type="entry name" value="Mur ligase, C-terminal domain"/>
    <property type="match status" value="1"/>
</dbReference>
<dbReference type="Proteomes" id="UP000053201">
    <property type="component" value="Unassembled WGS sequence"/>
</dbReference>
<dbReference type="PANTHER" id="PTHR11136:SF0">
    <property type="entry name" value="DIHYDROFOLATE SYNTHETASE-RELATED"/>
    <property type="match status" value="1"/>
</dbReference>
<evidence type="ECO:0000259" key="8">
    <source>
        <dbReference type="Pfam" id="PF02875"/>
    </source>
</evidence>
<comment type="similarity">
    <text evidence="1 7">Belongs to the folylpolyglutamate synthase family.</text>
</comment>
<gene>
    <name evidence="10" type="ORF">SPPG_03602</name>
</gene>
<keyword evidence="7" id="KW-0554">One-carbon metabolism</keyword>
<organism evidence="10 11">
    <name type="scientific">Spizellomyces punctatus (strain DAOM BR117)</name>
    <dbReference type="NCBI Taxonomy" id="645134"/>
    <lineage>
        <taxon>Eukaryota</taxon>
        <taxon>Fungi</taxon>
        <taxon>Fungi incertae sedis</taxon>
        <taxon>Chytridiomycota</taxon>
        <taxon>Chytridiomycota incertae sedis</taxon>
        <taxon>Chytridiomycetes</taxon>
        <taxon>Spizellomycetales</taxon>
        <taxon>Spizellomycetaceae</taxon>
        <taxon>Spizellomyces</taxon>
    </lineage>
</organism>
<reference evidence="10 11" key="1">
    <citation type="submission" date="2009-08" db="EMBL/GenBank/DDBJ databases">
        <title>The Genome Sequence of Spizellomyces punctatus strain DAOM BR117.</title>
        <authorList>
            <consortium name="The Broad Institute Genome Sequencing Platform"/>
            <person name="Russ C."/>
            <person name="Cuomo C."/>
            <person name="Shea T."/>
            <person name="Young S.K."/>
            <person name="Zeng Q."/>
            <person name="Koehrsen M."/>
            <person name="Haas B."/>
            <person name="Borodovsky M."/>
            <person name="Guigo R."/>
            <person name="Alvarado L."/>
            <person name="Berlin A."/>
            <person name="Bochicchio J."/>
            <person name="Borenstein D."/>
            <person name="Chapman S."/>
            <person name="Chen Z."/>
            <person name="Engels R."/>
            <person name="Freedman E."/>
            <person name="Gellesch M."/>
            <person name="Goldberg J."/>
            <person name="Griggs A."/>
            <person name="Gujja S."/>
            <person name="Heiman D."/>
            <person name="Hepburn T."/>
            <person name="Howarth C."/>
            <person name="Jen D."/>
            <person name="Larson L."/>
            <person name="Lewis B."/>
            <person name="Mehta T."/>
            <person name="Park D."/>
            <person name="Pearson M."/>
            <person name="Roberts A."/>
            <person name="Saif S."/>
            <person name="Shenoy N."/>
            <person name="Sisk P."/>
            <person name="Stolte C."/>
            <person name="Sykes S."/>
            <person name="Thomson T."/>
            <person name="Walk T."/>
            <person name="White J."/>
            <person name="Yandava C."/>
            <person name="Burger G."/>
            <person name="Gray M.W."/>
            <person name="Holland P.W.H."/>
            <person name="King N."/>
            <person name="Lang F.B.F."/>
            <person name="Roger A.J."/>
            <person name="Ruiz-Trillo I."/>
            <person name="Lander E."/>
            <person name="Nusbaum C."/>
        </authorList>
    </citation>
    <scope>NUCLEOTIDE SEQUENCE [LARGE SCALE GENOMIC DNA]</scope>
    <source>
        <strain evidence="10 11">DAOM BR117</strain>
    </source>
</reference>
<dbReference type="RefSeq" id="XP_016609850.1">
    <property type="nucleotide sequence ID" value="XM_016751863.1"/>
</dbReference>
<evidence type="ECO:0000256" key="3">
    <source>
        <dbReference type="ARBA" id="ARBA00022723"/>
    </source>
</evidence>
<dbReference type="VEuPathDB" id="FungiDB:SPPG_03602"/>
<dbReference type="GO" id="GO:0006730">
    <property type="term" value="P:one-carbon metabolic process"/>
    <property type="evidence" value="ECO:0007669"/>
    <property type="project" value="UniProtKB-KW"/>
</dbReference>
<evidence type="ECO:0000313" key="11">
    <source>
        <dbReference type="Proteomes" id="UP000053201"/>
    </source>
</evidence>
<dbReference type="UniPathway" id="UPA00850"/>
<dbReference type="Pfam" id="PF02875">
    <property type="entry name" value="Mur_ligase_C"/>
    <property type="match status" value="1"/>
</dbReference>
<keyword evidence="4 7" id="KW-0547">Nucleotide-binding</keyword>
<feature type="domain" description="Mur ligase C-terminal" evidence="8">
    <location>
        <begin position="278"/>
        <end position="408"/>
    </location>
</feature>
<proteinExistence type="inferred from homology"/>
<feature type="domain" description="Mur ligase central" evidence="9">
    <location>
        <begin position="32"/>
        <end position="248"/>
    </location>
</feature>
<dbReference type="InterPro" id="IPR001645">
    <property type="entry name" value="Folylpolyglutamate_synth"/>
</dbReference>
<dbReference type="SUPFAM" id="SSF53623">
    <property type="entry name" value="MurD-like peptide ligases, catalytic domain"/>
    <property type="match status" value="1"/>
</dbReference>
<keyword evidence="11" id="KW-1185">Reference proteome</keyword>
<dbReference type="Pfam" id="PF08245">
    <property type="entry name" value="Mur_ligase_M"/>
    <property type="match status" value="1"/>
</dbReference>
<dbReference type="FunCoup" id="A0A0L0HK23">
    <property type="interactions" value="181"/>
</dbReference>
<dbReference type="NCBIfam" id="TIGR01499">
    <property type="entry name" value="folC"/>
    <property type="match status" value="1"/>
</dbReference>
<dbReference type="OMA" id="NENYLVY"/>
<dbReference type="Gene3D" id="3.40.1190.10">
    <property type="entry name" value="Mur-like, catalytic domain"/>
    <property type="match status" value="1"/>
</dbReference>